<keyword evidence="2" id="KW-1185">Reference proteome</keyword>
<comment type="caution">
    <text evidence="1">The sequence shown here is derived from an EMBL/GenBank/DDBJ whole genome shotgun (WGS) entry which is preliminary data.</text>
</comment>
<evidence type="ECO:0000313" key="1">
    <source>
        <dbReference type="EMBL" id="RAI81072.1"/>
    </source>
</evidence>
<proteinExistence type="predicted"/>
<dbReference type="RefSeq" id="WP_099579456.1">
    <property type="nucleotide sequence ID" value="NZ_MJBI02000002.1"/>
</dbReference>
<dbReference type="Proteomes" id="UP000229523">
    <property type="component" value="Unassembled WGS sequence"/>
</dbReference>
<protein>
    <submittedName>
        <fullName evidence="1">Ribbon-helix-helix protein, CopG family</fullName>
    </submittedName>
</protein>
<dbReference type="Pfam" id="PF19807">
    <property type="entry name" value="DUF6290"/>
    <property type="match status" value="1"/>
</dbReference>
<sequence length="74" mass="8666">MSAPLSFRLDDQINEALEAYVTKKGISKAEFIRSAIMEKLEDDYDIMMADRNFELWEQDAKKVKTLEEMLKLYG</sequence>
<reference evidence="1 2" key="1">
    <citation type="journal article" date="2018" name="Front. Microbiol.">
        <title>Description and Comparative Genomics of Macrococcus caseolyticus subsp. hominis subsp. nov., Macrococcus goetzii sp. nov., Macrococcus epidermidis sp. nov., and Macrococcus bohemicus sp. nov., Novel Macrococci From Human Clinical Material With Virulence Potential and Suspected Uptake of Foreign DNA by Natural Transformation.</title>
        <authorList>
            <person name="Maslanova I."/>
            <person name="Wertheimer Z."/>
            <person name="Sedlacek I."/>
            <person name="Svec P."/>
            <person name="Indrakova A."/>
            <person name="Kovarovic V."/>
            <person name="Schumann P."/>
            <person name="Sproer C."/>
            <person name="Kralova S."/>
            <person name="Sedo O."/>
            <person name="Kristofova L."/>
            <person name="Vrbovska V."/>
            <person name="Fuzik T."/>
            <person name="Petras P."/>
            <person name="Zdrahal Z."/>
            <person name="Ruzickova V."/>
            <person name="Doskar J."/>
            <person name="Pantucek R."/>
        </authorList>
    </citation>
    <scope>NUCLEOTIDE SEQUENCE [LARGE SCALE GENOMIC DNA]</scope>
    <source>
        <strain evidence="1 2">CCM 4927</strain>
    </source>
</reference>
<dbReference type="GeneID" id="99096382"/>
<name>A0A395GAU9_9STAP</name>
<dbReference type="NCBIfam" id="NF046040">
    <property type="entry name" value="RelB_antitoxin"/>
    <property type="match status" value="1"/>
</dbReference>
<accession>A0A395GAU9</accession>
<dbReference type="EMBL" id="MJBI02000002">
    <property type="protein sequence ID" value="RAI81072.1"/>
    <property type="molecule type" value="Genomic_DNA"/>
</dbReference>
<evidence type="ECO:0000313" key="2">
    <source>
        <dbReference type="Proteomes" id="UP000229523"/>
    </source>
</evidence>
<dbReference type="AlphaFoldDB" id="A0A395GAU9"/>
<organism evidence="1 2">
    <name type="scientific">Macrococcoides goetzii</name>
    <dbReference type="NCBI Taxonomy" id="1891097"/>
    <lineage>
        <taxon>Bacteria</taxon>
        <taxon>Bacillati</taxon>
        <taxon>Bacillota</taxon>
        <taxon>Bacilli</taxon>
        <taxon>Bacillales</taxon>
        <taxon>Staphylococcaceae</taxon>
        <taxon>Macrococcoides</taxon>
    </lineage>
</organism>
<gene>
    <name evidence="1" type="ORF">BFS35_005770</name>
</gene>
<dbReference type="CDD" id="cd21631">
    <property type="entry name" value="RHH_CopG_NikR-like"/>
    <property type="match status" value="1"/>
</dbReference>
<dbReference type="InterPro" id="IPR046257">
    <property type="entry name" value="DUF6290"/>
</dbReference>